<evidence type="ECO:0000256" key="4">
    <source>
        <dbReference type="ARBA" id="ARBA00022485"/>
    </source>
</evidence>
<dbReference type="SFLD" id="SFLDG01118">
    <property type="entry name" value="activating_enzymes__group_2"/>
    <property type="match status" value="1"/>
</dbReference>
<dbReference type="Gene3D" id="3.30.70.20">
    <property type="match status" value="1"/>
</dbReference>
<reference evidence="12 13" key="1">
    <citation type="submission" date="2019-11" db="EMBL/GenBank/DDBJ databases">
        <title>Comparative genomics of hydrocarbon-degrading Desulfosarcina strains.</title>
        <authorList>
            <person name="Watanabe M."/>
            <person name="Kojima H."/>
            <person name="Fukui M."/>
        </authorList>
    </citation>
    <scope>NUCLEOTIDE SEQUENCE [LARGE SCALE GENOMIC DNA]</scope>
    <source>
        <strain evidence="13">oXyS1</strain>
    </source>
</reference>
<dbReference type="GO" id="GO:0016829">
    <property type="term" value="F:lyase activity"/>
    <property type="evidence" value="ECO:0007669"/>
    <property type="project" value="UniProtKB-KW"/>
</dbReference>
<dbReference type="EMBL" id="AP021879">
    <property type="protein sequence ID" value="BBO91849.1"/>
    <property type="molecule type" value="Genomic_DNA"/>
</dbReference>
<feature type="domain" description="Radical SAM core" evidence="11">
    <location>
        <begin position="11"/>
        <end position="289"/>
    </location>
</feature>
<evidence type="ECO:0000259" key="11">
    <source>
        <dbReference type="PROSITE" id="PS51918"/>
    </source>
</evidence>
<keyword evidence="5" id="KW-0949">S-adenosyl-L-methionine</keyword>
<evidence type="ECO:0000256" key="6">
    <source>
        <dbReference type="ARBA" id="ARBA00022723"/>
    </source>
</evidence>
<dbReference type="AlphaFoldDB" id="A0A5K8AH73"/>
<proteinExistence type="inferred from homology"/>
<protein>
    <submittedName>
        <fullName evidence="12">Pyruvate formate lyase-activating protein</fullName>
    </submittedName>
</protein>
<keyword evidence="13" id="KW-1185">Reference proteome</keyword>
<evidence type="ECO:0000256" key="5">
    <source>
        <dbReference type="ARBA" id="ARBA00022691"/>
    </source>
</evidence>
<evidence type="ECO:0000256" key="1">
    <source>
        <dbReference type="ARBA" id="ARBA00001966"/>
    </source>
</evidence>
<evidence type="ECO:0000256" key="2">
    <source>
        <dbReference type="ARBA" id="ARBA00009777"/>
    </source>
</evidence>
<keyword evidence="7" id="KW-0560">Oxidoreductase</keyword>
<evidence type="ECO:0000256" key="9">
    <source>
        <dbReference type="ARBA" id="ARBA00023014"/>
    </source>
</evidence>
<keyword evidence="12" id="KW-0456">Lyase</keyword>
<feature type="domain" description="4Fe-4S ferredoxin-type" evidence="10">
    <location>
        <begin position="42"/>
        <end position="71"/>
    </location>
</feature>
<dbReference type="InterPro" id="IPR034457">
    <property type="entry name" value="Organic_radical-activating"/>
</dbReference>
<keyword evidence="4" id="KW-0004">4Fe-4S</keyword>
<dbReference type="CDD" id="cd01335">
    <property type="entry name" value="Radical_SAM"/>
    <property type="match status" value="1"/>
</dbReference>
<feature type="domain" description="4Fe-4S ferredoxin-type" evidence="10">
    <location>
        <begin position="72"/>
        <end position="100"/>
    </location>
</feature>
<dbReference type="PROSITE" id="PS01087">
    <property type="entry name" value="RADICAL_ACTIVATING"/>
    <property type="match status" value="1"/>
</dbReference>
<dbReference type="GO" id="GO:0051539">
    <property type="term" value="F:4 iron, 4 sulfur cluster binding"/>
    <property type="evidence" value="ECO:0007669"/>
    <property type="project" value="UniProtKB-KW"/>
</dbReference>
<dbReference type="SFLD" id="SFLDG01066">
    <property type="entry name" value="organic_radical-activating_enz"/>
    <property type="match status" value="1"/>
</dbReference>
<dbReference type="PANTHER" id="PTHR30352">
    <property type="entry name" value="PYRUVATE FORMATE-LYASE-ACTIVATING ENZYME"/>
    <property type="match status" value="1"/>
</dbReference>
<dbReference type="PROSITE" id="PS51918">
    <property type="entry name" value="RADICAL_SAM"/>
    <property type="match status" value="1"/>
</dbReference>
<evidence type="ECO:0000313" key="12">
    <source>
        <dbReference type="EMBL" id="BBO91849.1"/>
    </source>
</evidence>
<dbReference type="Gene3D" id="3.20.20.70">
    <property type="entry name" value="Aldolase class I"/>
    <property type="match status" value="1"/>
</dbReference>
<dbReference type="InterPro" id="IPR001989">
    <property type="entry name" value="Radical_activat_CS"/>
</dbReference>
<dbReference type="Proteomes" id="UP000422108">
    <property type="component" value="Chromosome"/>
</dbReference>
<dbReference type="GO" id="GO:0046872">
    <property type="term" value="F:metal ion binding"/>
    <property type="evidence" value="ECO:0007669"/>
    <property type="project" value="UniProtKB-KW"/>
</dbReference>
<gene>
    <name evidence="12" type="ORF">DSCOOX_50290</name>
</gene>
<dbReference type="GO" id="GO:0016491">
    <property type="term" value="F:oxidoreductase activity"/>
    <property type="evidence" value="ECO:0007669"/>
    <property type="project" value="UniProtKB-KW"/>
</dbReference>
<keyword evidence="6" id="KW-0479">Metal-binding</keyword>
<dbReference type="InterPro" id="IPR040074">
    <property type="entry name" value="BssD/PflA/YjjW"/>
</dbReference>
<dbReference type="RefSeq" id="WP_155312693.1">
    <property type="nucleotide sequence ID" value="NZ_AP021879.1"/>
</dbReference>
<dbReference type="PROSITE" id="PS51379">
    <property type="entry name" value="4FE4S_FER_2"/>
    <property type="match status" value="2"/>
</dbReference>
<accession>A0A5K8AH73</accession>
<comment type="similarity">
    <text evidence="2">Belongs to the organic radical-activating enzymes family.</text>
</comment>
<dbReference type="InterPro" id="IPR013785">
    <property type="entry name" value="Aldolase_TIM"/>
</dbReference>
<dbReference type="Pfam" id="PF04055">
    <property type="entry name" value="Radical_SAM"/>
    <property type="match status" value="1"/>
</dbReference>
<organism evidence="12 13">
    <name type="scientific">Desulfosarcina ovata subsp. ovata</name>
    <dbReference type="NCBI Taxonomy" id="2752305"/>
    <lineage>
        <taxon>Bacteria</taxon>
        <taxon>Pseudomonadati</taxon>
        <taxon>Thermodesulfobacteriota</taxon>
        <taxon>Desulfobacteria</taxon>
        <taxon>Desulfobacterales</taxon>
        <taxon>Desulfosarcinaceae</taxon>
        <taxon>Desulfosarcina</taxon>
    </lineage>
</organism>
<evidence type="ECO:0000256" key="3">
    <source>
        <dbReference type="ARBA" id="ARBA00011245"/>
    </source>
</evidence>
<evidence type="ECO:0000256" key="8">
    <source>
        <dbReference type="ARBA" id="ARBA00023004"/>
    </source>
</evidence>
<comment type="cofactor">
    <cofactor evidence="1">
        <name>[4Fe-4S] cluster</name>
        <dbReference type="ChEBI" id="CHEBI:49883"/>
    </cofactor>
</comment>
<comment type="subunit">
    <text evidence="3">Monomer.</text>
</comment>
<sequence>MLFNVQRWSLHDGPGIRTTLFFKGCPLRCRWCSNPESWSFDSQLLFFRQRCSGCGACVEACPQGASQIVDGRAVLDRSRCTGCGQCVAACSSTAREVVGLDLPVADILRLLRRDAVFYRSSGGGVTFSGGEPFAQPGLLGQITEGCAVAGIPMAVETSGFFDLDDVHAILDEIDTIHVDLKHTDDAVHRRLTGVSNRLIIDNINRLDTMGRRLTLRIPLVHGLTDDASNIDGIIRLCRRLQHLAGIELLAYHPLGAGKYAGLDLPYDSSQAAPAPEAMQRMIHRMRDHHLNASWVGDLGERQ</sequence>
<dbReference type="SFLD" id="SFLDS00029">
    <property type="entry name" value="Radical_SAM"/>
    <property type="match status" value="1"/>
</dbReference>
<dbReference type="InterPro" id="IPR007197">
    <property type="entry name" value="rSAM"/>
</dbReference>
<dbReference type="SUPFAM" id="SSF54862">
    <property type="entry name" value="4Fe-4S ferredoxins"/>
    <property type="match status" value="1"/>
</dbReference>
<dbReference type="InterPro" id="IPR012839">
    <property type="entry name" value="Organic_radical_activase"/>
</dbReference>
<dbReference type="NCBIfam" id="TIGR02494">
    <property type="entry name" value="PFLE_PFLC"/>
    <property type="match status" value="1"/>
</dbReference>
<dbReference type="PIRSF" id="PIRSF000371">
    <property type="entry name" value="PFL_act_enz"/>
    <property type="match status" value="1"/>
</dbReference>
<dbReference type="SUPFAM" id="SSF102114">
    <property type="entry name" value="Radical SAM enzymes"/>
    <property type="match status" value="1"/>
</dbReference>
<keyword evidence="8" id="KW-0408">Iron</keyword>
<name>A0A5K8AH73_9BACT</name>
<keyword evidence="9" id="KW-0411">Iron-sulfur</keyword>
<dbReference type="PANTHER" id="PTHR30352:SF4">
    <property type="entry name" value="PYRUVATE FORMATE-LYASE 2-ACTIVATING ENZYME"/>
    <property type="match status" value="1"/>
</dbReference>
<dbReference type="InterPro" id="IPR058240">
    <property type="entry name" value="rSAM_sf"/>
</dbReference>
<evidence type="ECO:0000313" key="13">
    <source>
        <dbReference type="Proteomes" id="UP000422108"/>
    </source>
</evidence>
<keyword evidence="12" id="KW-0670">Pyruvate</keyword>
<dbReference type="InterPro" id="IPR017900">
    <property type="entry name" value="4Fe4S_Fe_S_CS"/>
</dbReference>
<evidence type="ECO:0000259" key="10">
    <source>
        <dbReference type="PROSITE" id="PS51379"/>
    </source>
</evidence>
<dbReference type="InterPro" id="IPR017896">
    <property type="entry name" value="4Fe4S_Fe-S-bd"/>
</dbReference>
<evidence type="ECO:0000256" key="7">
    <source>
        <dbReference type="ARBA" id="ARBA00023002"/>
    </source>
</evidence>
<dbReference type="Pfam" id="PF00037">
    <property type="entry name" value="Fer4"/>
    <property type="match status" value="2"/>
</dbReference>
<dbReference type="PROSITE" id="PS00198">
    <property type="entry name" value="4FE4S_FER_1"/>
    <property type="match status" value="1"/>
</dbReference>